<dbReference type="PROSITE" id="PS51450">
    <property type="entry name" value="LRR"/>
    <property type="match status" value="2"/>
</dbReference>
<dbReference type="SUPFAM" id="SSF52058">
    <property type="entry name" value="L domain-like"/>
    <property type="match status" value="1"/>
</dbReference>
<dbReference type="InterPro" id="IPR055414">
    <property type="entry name" value="LRR_R13L4/SHOC2-like"/>
</dbReference>
<organism evidence="6">
    <name type="scientific">Chlamydomonas leiostraca</name>
    <dbReference type="NCBI Taxonomy" id="1034604"/>
    <lineage>
        <taxon>Eukaryota</taxon>
        <taxon>Viridiplantae</taxon>
        <taxon>Chlorophyta</taxon>
        <taxon>core chlorophytes</taxon>
        <taxon>Chlorophyceae</taxon>
        <taxon>CS clade</taxon>
        <taxon>Chlamydomonadales</taxon>
        <taxon>Chlamydomonadaceae</taxon>
        <taxon>Chlamydomonas</taxon>
    </lineage>
</organism>
<dbReference type="PANTHER" id="PTHR48051">
    <property type="match status" value="1"/>
</dbReference>
<dbReference type="EMBL" id="HBFB01035794">
    <property type="protein sequence ID" value="CAD8695940.1"/>
    <property type="molecule type" value="Transcribed_RNA"/>
</dbReference>
<evidence type="ECO:0000256" key="3">
    <source>
        <dbReference type="ARBA" id="ARBA00022737"/>
    </source>
</evidence>
<feature type="domain" description="Disease resistance R13L4/SHOC-2-like LRR" evidence="5">
    <location>
        <begin position="107"/>
        <end position="200"/>
    </location>
</feature>
<protein>
    <recommendedName>
        <fullName evidence="5">Disease resistance R13L4/SHOC-2-like LRR domain-containing protein</fullName>
    </recommendedName>
</protein>
<dbReference type="Gene3D" id="3.80.10.10">
    <property type="entry name" value="Ribonuclease Inhibitor"/>
    <property type="match status" value="2"/>
</dbReference>
<keyword evidence="2" id="KW-0433">Leucine-rich repeat</keyword>
<dbReference type="Pfam" id="PF23598">
    <property type="entry name" value="LRR_14"/>
    <property type="match status" value="2"/>
</dbReference>
<keyword evidence="3" id="KW-0677">Repeat</keyword>
<dbReference type="InterPro" id="IPR001611">
    <property type="entry name" value="Leu-rich_rpt"/>
</dbReference>
<accession>A0A7S0S4F9</accession>
<dbReference type="InterPro" id="IPR032675">
    <property type="entry name" value="LRR_dom_sf"/>
</dbReference>
<evidence type="ECO:0000259" key="5">
    <source>
        <dbReference type="Pfam" id="PF23598"/>
    </source>
</evidence>
<evidence type="ECO:0000256" key="2">
    <source>
        <dbReference type="ARBA" id="ARBA00022614"/>
    </source>
</evidence>
<feature type="domain" description="Disease resistance R13L4/SHOC-2-like LRR" evidence="5">
    <location>
        <begin position="236"/>
        <end position="335"/>
    </location>
</feature>
<gene>
    <name evidence="6" type="ORF">CLEI1391_LOCUS20126</name>
</gene>
<dbReference type="InterPro" id="IPR003591">
    <property type="entry name" value="Leu-rich_rpt_typical-subtyp"/>
</dbReference>
<evidence type="ECO:0000256" key="1">
    <source>
        <dbReference type="ARBA" id="ARBA00004430"/>
    </source>
</evidence>
<dbReference type="GO" id="GO:0005930">
    <property type="term" value="C:axoneme"/>
    <property type="evidence" value="ECO:0007669"/>
    <property type="project" value="UniProtKB-SubCell"/>
</dbReference>
<reference evidence="6" key="1">
    <citation type="submission" date="2021-01" db="EMBL/GenBank/DDBJ databases">
        <authorList>
            <person name="Corre E."/>
            <person name="Pelletier E."/>
            <person name="Niang G."/>
            <person name="Scheremetjew M."/>
            <person name="Finn R."/>
            <person name="Kale V."/>
            <person name="Holt S."/>
            <person name="Cochrane G."/>
            <person name="Meng A."/>
            <person name="Brown T."/>
            <person name="Cohen L."/>
        </authorList>
    </citation>
    <scope>NUCLEOTIDE SEQUENCE</scope>
    <source>
        <strain evidence="6">SAG 11-49</strain>
    </source>
</reference>
<comment type="subcellular location">
    <subcellularLocation>
        <location evidence="1">Cytoplasm</location>
        <location evidence="1">Cytoskeleton</location>
        <location evidence="1">Cilium axoneme</location>
    </subcellularLocation>
</comment>
<dbReference type="SMART" id="SM00369">
    <property type="entry name" value="LRR_TYP"/>
    <property type="match status" value="8"/>
</dbReference>
<dbReference type="SMART" id="SM00365">
    <property type="entry name" value="LRR_SD22"/>
    <property type="match status" value="5"/>
</dbReference>
<dbReference type="SMART" id="SM00364">
    <property type="entry name" value="LRR_BAC"/>
    <property type="match status" value="6"/>
</dbReference>
<feature type="region of interest" description="Disordered" evidence="4">
    <location>
        <begin position="32"/>
        <end position="60"/>
    </location>
</feature>
<proteinExistence type="predicted"/>
<sequence>MLPSSMQLGHGRMGACHTGMVTLVPCHAPRCSAPQAQSKPSPAASSPMVPHAQPGCSRSRPPGASVVCAAVSWAIGADEAARREDELAMAARMLMVKISLAATTNRLDLTDCRLTELPAEVCDLTELEDLSLAGNCLSELPEGIGRLTALKRLGLAGNRLTSVPESIGALTQLEGLWLHGNLLESVPHSLGALTSLKQLSLSGNRLTQLPDVFSGLAQLVEFGASGNALTEVPPSLGCLPSLRKLSLNGNELRALPATLGGLTALQELWLQGNALESLHPSLCDLTALKELSVADNKLTSLPEGISGLSSLHKFWAFGNDITHAPAAELAQLPALASCWVEGNPLDASTVGGLLRAAGPHGSQGAAPSLRALGLDTAQLSLAEPNLVRAAKGRVKVGEVRGPPGPGYFKLSPSPNTHCVCPDTGALLLEHDGSLPRQEVLVVALGSAPGTPNWGGLLGRLYREAGDRKEERAFDVLYVVDPARQWYGNNEQDGAGAMPDSAASASLQYYYDRLEQYTRQYKHVIMMGDSMGATAALLFAPLATHVLAFCPQVDLSTSCMRPGCSDGALAGLRERVLGAVGRARGRVVAYCGTWQHDLDQANLLPGAKVTHKVFSLDSHRLTVHLDRQGKLLPLVQEAVRAALGIRGSNVRTANLL</sequence>
<feature type="compositionally biased region" description="Low complexity" evidence="4">
    <location>
        <begin position="32"/>
        <end position="47"/>
    </location>
</feature>
<dbReference type="PANTHER" id="PTHR48051:SF46">
    <property type="entry name" value="LEUCINE RICH REPEAT-CONTAINING DOMAIN PROTEIN"/>
    <property type="match status" value="1"/>
</dbReference>
<dbReference type="InterPro" id="IPR050216">
    <property type="entry name" value="LRR_domain-containing"/>
</dbReference>
<name>A0A7S0S4F9_9CHLO</name>
<evidence type="ECO:0000256" key="4">
    <source>
        <dbReference type="SAM" id="MobiDB-lite"/>
    </source>
</evidence>
<evidence type="ECO:0000313" key="6">
    <source>
        <dbReference type="EMBL" id="CAD8695940.1"/>
    </source>
</evidence>
<dbReference type="AlphaFoldDB" id="A0A7S0S4F9"/>